<accession>D7KW50</accession>
<dbReference type="AlphaFoldDB" id="D7KW50"/>
<dbReference type="EMBL" id="GL348714">
    <property type="protein sequence ID" value="EFH62821.1"/>
    <property type="molecule type" value="Genomic_DNA"/>
</dbReference>
<dbReference type="Gramene" id="Al_scaffold_0002_427">
    <property type="protein sequence ID" value="Al_scaffold_0002_427"/>
    <property type="gene ID" value="Al_scaffold_0002_427"/>
</dbReference>
<protein>
    <submittedName>
        <fullName evidence="2">Predicted protein</fullName>
    </submittedName>
</protein>
<reference evidence="3" key="1">
    <citation type="journal article" date="2011" name="Nat. Genet.">
        <title>The Arabidopsis lyrata genome sequence and the basis of rapid genome size change.</title>
        <authorList>
            <person name="Hu T.T."/>
            <person name="Pattyn P."/>
            <person name="Bakker E.G."/>
            <person name="Cao J."/>
            <person name="Cheng J.-F."/>
            <person name="Clark R.M."/>
            <person name="Fahlgren N."/>
            <person name="Fawcett J.A."/>
            <person name="Grimwood J."/>
            <person name="Gundlach H."/>
            <person name="Haberer G."/>
            <person name="Hollister J.D."/>
            <person name="Ossowski S."/>
            <person name="Ottilar R.P."/>
            <person name="Salamov A.A."/>
            <person name="Schneeberger K."/>
            <person name="Spannagl M."/>
            <person name="Wang X."/>
            <person name="Yang L."/>
            <person name="Nasrallah M.E."/>
            <person name="Bergelson J."/>
            <person name="Carrington J.C."/>
            <person name="Gaut B.S."/>
            <person name="Schmutz J."/>
            <person name="Mayer K.F.X."/>
            <person name="Van de Peer Y."/>
            <person name="Grigoriev I.V."/>
            <person name="Nordborg M."/>
            <person name="Weigel D."/>
            <person name="Guo Y.-L."/>
        </authorList>
    </citation>
    <scope>NUCLEOTIDE SEQUENCE [LARGE SCALE GENOMIC DNA]</scope>
    <source>
        <strain evidence="3">cv. MN47</strain>
    </source>
</reference>
<name>D7KW50_ARALL</name>
<organism evidence="3">
    <name type="scientific">Arabidopsis lyrata subsp. lyrata</name>
    <name type="common">Lyre-leaved rock-cress</name>
    <dbReference type="NCBI Taxonomy" id="81972"/>
    <lineage>
        <taxon>Eukaryota</taxon>
        <taxon>Viridiplantae</taxon>
        <taxon>Streptophyta</taxon>
        <taxon>Embryophyta</taxon>
        <taxon>Tracheophyta</taxon>
        <taxon>Spermatophyta</taxon>
        <taxon>Magnoliopsida</taxon>
        <taxon>eudicotyledons</taxon>
        <taxon>Gunneridae</taxon>
        <taxon>Pentapetalae</taxon>
        <taxon>rosids</taxon>
        <taxon>malvids</taxon>
        <taxon>Brassicales</taxon>
        <taxon>Brassicaceae</taxon>
        <taxon>Camelineae</taxon>
        <taxon>Arabidopsis</taxon>
    </lineage>
</organism>
<dbReference type="HOGENOM" id="CLU_1899076_0_0_1"/>
<evidence type="ECO:0000313" key="2">
    <source>
        <dbReference type="EMBL" id="EFH62821.1"/>
    </source>
</evidence>
<feature type="region of interest" description="Disordered" evidence="1">
    <location>
        <begin position="107"/>
        <end position="138"/>
    </location>
</feature>
<sequence>MFCSNIRACPVHSSMRPETLKVIQQQLTAMKAVQETKDDEEVKKIMDEYMFCFRNCYTEAEIVNHITQKIPSSVPAEVRNFCQGFIAVIDKDLRDVYLKDAEDCASERMSQARDTSEEAKRSQGEASTSHKCEPNCDK</sequence>
<dbReference type="Proteomes" id="UP000008694">
    <property type="component" value="Unassembled WGS sequence"/>
</dbReference>
<keyword evidence="3" id="KW-1185">Reference proteome</keyword>
<gene>
    <name evidence="2" type="ORF">ARALYDRAFT_675277</name>
</gene>
<proteinExistence type="predicted"/>
<evidence type="ECO:0000256" key="1">
    <source>
        <dbReference type="SAM" id="MobiDB-lite"/>
    </source>
</evidence>
<evidence type="ECO:0000313" key="3">
    <source>
        <dbReference type="Proteomes" id="UP000008694"/>
    </source>
</evidence>